<dbReference type="EMBL" id="JAATIQ010000002">
    <property type="protein sequence ID" value="KAF4404291.1"/>
    <property type="molecule type" value="Genomic_DNA"/>
</dbReference>
<dbReference type="InterPro" id="IPR035513">
    <property type="entry name" value="Invertase/methylesterase_inhib"/>
</dbReference>
<feature type="domain" description="Pectinesterase inhibitor" evidence="5">
    <location>
        <begin position="182"/>
        <end position="343"/>
    </location>
</feature>
<sequence>MGLFPFFSFSLFTICIIFSSLQNSILGCSDLIKQSCKNATNDDPNSTYDFCIKILGENPKSNKAKTIEELALATIDLTICNATKVVSTISKVMRLKVLKTSYGNACLKDCLSIYSDAISALREAKRAIRIKDFKKASVEISSAVDAPSTCEDGFNEAQGEVCPISKENNLFFQHTVVSLAFNNMDEKSEVFSYNFCRASLQNVPITDAITNLQGLALVAMELALDNASSTILTIKNILEDNNNNIIVATTKNDLDPFLEIRLKDCLDLYSDAVTTLVEAIEAFMNQNYETARVWLSAVMEASSTCEEGFKERSSGEEGDDVAESPLVKENYGLFQLSDIALCIATLLTFS</sequence>
<evidence type="ECO:0000259" key="5">
    <source>
        <dbReference type="SMART" id="SM00856"/>
    </source>
</evidence>
<dbReference type="AlphaFoldDB" id="A0A7J6IB45"/>
<evidence type="ECO:0000313" key="7">
    <source>
        <dbReference type="Proteomes" id="UP000583929"/>
    </source>
</evidence>
<dbReference type="NCBIfam" id="TIGR01614">
    <property type="entry name" value="PME_inhib"/>
    <property type="match status" value="2"/>
</dbReference>
<dbReference type="Gene3D" id="1.20.140.40">
    <property type="entry name" value="Invertase/pectin methylesterase inhibitor family protein"/>
    <property type="match status" value="2"/>
</dbReference>
<reference evidence="6 7" key="1">
    <citation type="journal article" date="2020" name="bioRxiv">
        <title>Sequence and annotation of 42 cannabis genomes reveals extensive copy number variation in cannabinoid synthesis and pathogen resistance genes.</title>
        <authorList>
            <person name="Mckernan K.J."/>
            <person name="Helbert Y."/>
            <person name="Kane L.T."/>
            <person name="Ebling H."/>
            <person name="Zhang L."/>
            <person name="Liu B."/>
            <person name="Eaton Z."/>
            <person name="Mclaughlin S."/>
            <person name="Kingan S."/>
            <person name="Baybayan P."/>
            <person name="Concepcion G."/>
            <person name="Jordan M."/>
            <person name="Riva A."/>
            <person name="Barbazuk W."/>
            <person name="Harkins T."/>
        </authorList>
    </citation>
    <scope>NUCLEOTIDE SEQUENCE [LARGE SCALE GENOMIC DNA]</scope>
    <source>
        <strain evidence="7">cv. Jamaican Lion 4</strain>
        <tissue evidence="6">Leaf</tissue>
    </source>
</reference>
<keyword evidence="7" id="KW-1185">Reference proteome</keyword>
<comment type="similarity">
    <text evidence="3">Belongs to the PMEI family.</text>
</comment>
<dbReference type="PANTHER" id="PTHR35357">
    <property type="entry name" value="OS02G0537100 PROTEIN"/>
    <property type="match status" value="1"/>
</dbReference>
<keyword evidence="1 4" id="KW-0732">Signal</keyword>
<feature type="domain" description="Pectinesterase inhibitor" evidence="5">
    <location>
        <begin position="27"/>
        <end position="181"/>
    </location>
</feature>
<dbReference type="FunFam" id="1.20.140.40:FF:000002">
    <property type="entry name" value="Putative invertase inhibitor"/>
    <property type="match status" value="2"/>
</dbReference>
<dbReference type="GO" id="GO:0004857">
    <property type="term" value="F:enzyme inhibitor activity"/>
    <property type="evidence" value="ECO:0007669"/>
    <property type="project" value="InterPro"/>
</dbReference>
<gene>
    <name evidence="6" type="ORF">G4B88_014747</name>
</gene>
<evidence type="ECO:0000256" key="2">
    <source>
        <dbReference type="ARBA" id="ARBA00023157"/>
    </source>
</evidence>
<dbReference type="CDD" id="cd15795">
    <property type="entry name" value="PMEI-Pla_a_1_like"/>
    <property type="match status" value="2"/>
</dbReference>
<feature type="chain" id="PRO_5029689301" description="Pectinesterase inhibitor domain-containing protein" evidence="4">
    <location>
        <begin position="28"/>
        <end position="350"/>
    </location>
</feature>
<organism evidence="6 7">
    <name type="scientific">Cannabis sativa</name>
    <name type="common">Hemp</name>
    <name type="synonym">Marijuana</name>
    <dbReference type="NCBI Taxonomy" id="3483"/>
    <lineage>
        <taxon>Eukaryota</taxon>
        <taxon>Viridiplantae</taxon>
        <taxon>Streptophyta</taxon>
        <taxon>Embryophyta</taxon>
        <taxon>Tracheophyta</taxon>
        <taxon>Spermatophyta</taxon>
        <taxon>Magnoliopsida</taxon>
        <taxon>eudicotyledons</taxon>
        <taxon>Gunneridae</taxon>
        <taxon>Pentapetalae</taxon>
        <taxon>rosids</taxon>
        <taxon>fabids</taxon>
        <taxon>Rosales</taxon>
        <taxon>Cannabaceae</taxon>
        <taxon>Cannabis</taxon>
    </lineage>
</organism>
<evidence type="ECO:0000256" key="3">
    <source>
        <dbReference type="ARBA" id="ARBA00038471"/>
    </source>
</evidence>
<comment type="caution">
    <text evidence="6">The sequence shown here is derived from an EMBL/GenBank/DDBJ whole genome shotgun (WGS) entry which is preliminary data.</text>
</comment>
<evidence type="ECO:0000256" key="4">
    <source>
        <dbReference type="SAM" id="SignalP"/>
    </source>
</evidence>
<evidence type="ECO:0000313" key="6">
    <source>
        <dbReference type="EMBL" id="KAF4404291.1"/>
    </source>
</evidence>
<keyword evidence="2" id="KW-1015">Disulfide bond</keyword>
<dbReference type="InterPro" id="IPR006501">
    <property type="entry name" value="Pectinesterase_inhib_dom"/>
</dbReference>
<dbReference type="SMART" id="SM00856">
    <property type="entry name" value="PMEI"/>
    <property type="match status" value="2"/>
</dbReference>
<proteinExistence type="inferred from homology"/>
<accession>A0A7J6IB45</accession>
<dbReference type="InterPro" id="IPR034088">
    <property type="entry name" value="Pla_a_1-like"/>
</dbReference>
<dbReference type="SUPFAM" id="SSF101148">
    <property type="entry name" value="Plant invertase/pectin methylesterase inhibitor"/>
    <property type="match status" value="2"/>
</dbReference>
<evidence type="ECO:0000256" key="1">
    <source>
        <dbReference type="ARBA" id="ARBA00022729"/>
    </source>
</evidence>
<name>A0A7J6IB45_CANSA</name>
<dbReference type="PANTHER" id="PTHR35357:SF17">
    <property type="entry name" value="PECTINESTERASE INHIBITOR 12"/>
    <property type="match status" value="1"/>
</dbReference>
<dbReference type="Pfam" id="PF04043">
    <property type="entry name" value="PMEI"/>
    <property type="match status" value="2"/>
</dbReference>
<dbReference type="GO" id="GO:0005576">
    <property type="term" value="C:extracellular region"/>
    <property type="evidence" value="ECO:0007669"/>
    <property type="project" value="UniProtKB-ARBA"/>
</dbReference>
<protein>
    <recommendedName>
        <fullName evidence="5">Pectinesterase inhibitor domain-containing protein</fullName>
    </recommendedName>
</protein>
<feature type="signal peptide" evidence="4">
    <location>
        <begin position="1"/>
        <end position="27"/>
    </location>
</feature>
<dbReference type="Proteomes" id="UP000583929">
    <property type="component" value="Unassembled WGS sequence"/>
</dbReference>